<keyword evidence="3" id="KW-1185">Reference proteome</keyword>
<dbReference type="OrthoDB" id="10036779at2759"/>
<comment type="caution">
    <text evidence="2">The sequence shown here is derived from an EMBL/GenBank/DDBJ whole genome shotgun (WGS) entry which is preliminary data.</text>
</comment>
<name>A0A2P5FHM6_TREOI</name>
<protein>
    <submittedName>
        <fullName evidence="2">Protein DEFECTIVE IN MERISTEM SILENCING</fullName>
    </submittedName>
</protein>
<dbReference type="PANTHER" id="PTHR33566:SF9">
    <property type="entry name" value="DEFECTIVE IN MERISTEM SILENCING PROTEIN"/>
    <property type="match status" value="1"/>
</dbReference>
<dbReference type="InParanoid" id="A0A2P5FHM6"/>
<organism evidence="2 3">
    <name type="scientific">Trema orientale</name>
    <name type="common">Charcoal tree</name>
    <name type="synonym">Celtis orientalis</name>
    <dbReference type="NCBI Taxonomy" id="63057"/>
    <lineage>
        <taxon>Eukaryota</taxon>
        <taxon>Viridiplantae</taxon>
        <taxon>Streptophyta</taxon>
        <taxon>Embryophyta</taxon>
        <taxon>Tracheophyta</taxon>
        <taxon>Spermatophyta</taxon>
        <taxon>Magnoliopsida</taxon>
        <taxon>eudicotyledons</taxon>
        <taxon>Gunneridae</taxon>
        <taxon>Pentapetalae</taxon>
        <taxon>rosids</taxon>
        <taxon>fabids</taxon>
        <taxon>Rosales</taxon>
        <taxon>Cannabaceae</taxon>
        <taxon>Trema</taxon>
    </lineage>
</organism>
<dbReference type="PANTHER" id="PTHR33566">
    <property type="entry name" value="EN/SPM-LIKE TRANSPOSON-RELATED"/>
    <property type="match status" value="1"/>
</dbReference>
<dbReference type="EMBL" id="JXTC01000033">
    <property type="protein sequence ID" value="PON97290.1"/>
    <property type="molecule type" value="Genomic_DNA"/>
</dbReference>
<dbReference type="FunCoup" id="A0A2P5FHM6">
    <property type="interactions" value="1390"/>
</dbReference>
<evidence type="ECO:0000256" key="1">
    <source>
        <dbReference type="SAM" id="Coils"/>
    </source>
</evidence>
<dbReference type="Proteomes" id="UP000237000">
    <property type="component" value="Unassembled WGS sequence"/>
</dbReference>
<gene>
    <name evidence="2" type="ORF">TorRG33x02_070460</name>
</gene>
<accession>A0A2P5FHM6</accession>
<feature type="coiled-coil region" evidence="1">
    <location>
        <begin position="12"/>
        <end position="39"/>
    </location>
</feature>
<dbReference type="AlphaFoldDB" id="A0A2P5FHM6"/>
<keyword evidence="1" id="KW-0175">Coiled coil</keyword>
<reference evidence="3" key="1">
    <citation type="submission" date="2016-06" db="EMBL/GenBank/DDBJ databases">
        <title>Parallel loss of symbiosis genes in relatives of nitrogen-fixing non-legume Parasponia.</title>
        <authorList>
            <person name="Van Velzen R."/>
            <person name="Holmer R."/>
            <person name="Bu F."/>
            <person name="Rutten L."/>
            <person name="Van Zeijl A."/>
            <person name="Liu W."/>
            <person name="Santuari L."/>
            <person name="Cao Q."/>
            <person name="Sharma T."/>
            <person name="Shen D."/>
            <person name="Roswanjaya Y."/>
            <person name="Wardhani T."/>
            <person name="Kalhor M.S."/>
            <person name="Jansen J."/>
            <person name="Van den Hoogen J."/>
            <person name="Gungor B."/>
            <person name="Hartog M."/>
            <person name="Hontelez J."/>
            <person name="Verver J."/>
            <person name="Yang W.-C."/>
            <person name="Schijlen E."/>
            <person name="Repin R."/>
            <person name="Schilthuizen M."/>
            <person name="Schranz E."/>
            <person name="Heidstra R."/>
            <person name="Miyata K."/>
            <person name="Fedorova E."/>
            <person name="Kohlen W."/>
            <person name="Bisseling T."/>
            <person name="Smit S."/>
            <person name="Geurts R."/>
        </authorList>
    </citation>
    <scope>NUCLEOTIDE SEQUENCE [LARGE SCALE GENOMIC DNA]</scope>
    <source>
        <strain evidence="3">cv. RG33-2</strain>
    </source>
</reference>
<evidence type="ECO:0000313" key="3">
    <source>
        <dbReference type="Proteomes" id="UP000237000"/>
    </source>
</evidence>
<dbReference type="STRING" id="63057.A0A2P5FHM6"/>
<evidence type="ECO:0000313" key="2">
    <source>
        <dbReference type="EMBL" id="PON97290.1"/>
    </source>
</evidence>
<proteinExistence type="predicted"/>
<sequence length="356" mass="39352">MSKLNPNPPDNLHSLETINKRHEDNLKFLTTQANHLDESILDLQVSLGKYHSANGAGTASESGTSCTEEETVERILKLENSAAGLLCWLNSHHTTQGLDLGFTKDVLGIVATLARVEDDNLSRLLSEYLGMETMLAVVCRTYEGVKALERYDKEGNIKSSSTETCLHGIGSSVGKKISGRFLVICLEDLRQYAGEFVADDPQRKLAIPKPKLPNGECPNGFLDYAVNLINLDSRNLSFVTTNGQGLRETLFYSLFARLQIYKTRVEMLQALSCITNGALSLDGGMIRKSGVFSLGSRKDVEVKFPVVASGESVPADYIKSEDMIRMMKWERTNMAGDMRREQELLECAKANFKGQA</sequence>